<proteinExistence type="predicted"/>
<organism evidence="1 2">
    <name type="scientific">Sporobacter termitidis DSM 10068</name>
    <dbReference type="NCBI Taxonomy" id="1123282"/>
    <lineage>
        <taxon>Bacteria</taxon>
        <taxon>Bacillati</taxon>
        <taxon>Bacillota</taxon>
        <taxon>Clostridia</taxon>
        <taxon>Eubacteriales</taxon>
        <taxon>Oscillospiraceae</taxon>
        <taxon>Sporobacter</taxon>
    </lineage>
</organism>
<dbReference type="Proteomes" id="UP000183995">
    <property type="component" value="Unassembled WGS sequence"/>
</dbReference>
<dbReference type="STRING" id="1123282.SAMN02745823_01850"/>
<keyword evidence="2" id="KW-1185">Reference proteome</keyword>
<gene>
    <name evidence="1" type="ORF">SAMN02745823_01850</name>
</gene>
<dbReference type="AlphaFoldDB" id="A0A1M5XIL1"/>
<dbReference type="EMBL" id="FQXV01000005">
    <property type="protein sequence ID" value="SHH99641.1"/>
    <property type="molecule type" value="Genomic_DNA"/>
</dbReference>
<evidence type="ECO:0000313" key="2">
    <source>
        <dbReference type="Proteomes" id="UP000183995"/>
    </source>
</evidence>
<sequence>MTTGTIQTPYGVFSGVVSQAHYPDGRFQGLRLEDRNVILTHAGELVPFYGEETLRRKSKASVTFHENGMIKAVALEEQQEVMTPIGELPAELITFYDTGEVHRVFPLDGHLSGFWSEEDERELNIPLSFDLGFTSFTAMLSCICFYKSGQIKSVTLFPGEEIDAALRGFGQIKARHGFSLYDTGELESIEPAEPVRLQTPAGLLTAYDPSATGISADSNSLVFDKEGRLAGLKTAGERILAKAAGGAFHSFSPAVLCADDACSSVSLPINIRFQHDSEAVIISDDQSAALFSFHDDFFIHPADRPNCSPADCASCSLCKK</sequence>
<accession>A0A1M5XIL1</accession>
<reference evidence="1 2" key="1">
    <citation type="submission" date="2016-11" db="EMBL/GenBank/DDBJ databases">
        <authorList>
            <person name="Jaros S."/>
            <person name="Januszkiewicz K."/>
            <person name="Wedrychowicz H."/>
        </authorList>
    </citation>
    <scope>NUCLEOTIDE SEQUENCE [LARGE SCALE GENOMIC DNA]</scope>
    <source>
        <strain evidence="1 2">DSM 10068</strain>
    </source>
</reference>
<protein>
    <submittedName>
        <fullName evidence="1">Uncharacterized protein</fullName>
    </submittedName>
</protein>
<dbReference type="RefSeq" id="WP_073078004.1">
    <property type="nucleotide sequence ID" value="NZ_FQXV01000005.1"/>
</dbReference>
<dbReference type="OrthoDB" id="594021at2"/>
<evidence type="ECO:0000313" key="1">
    <source>
        <dbReference type="EMBL" id="SHH99641.1"/>
    </source>
</evidence>
<name>A0A1M5XIL1_9FIRM</name>